<evidence type="ECO:0000256" key="1">
    <source>
        <dbReference type="ARBA" id="ARBA00004496"/>
    </source>
</evidence>
<evidence type="ECO:0000259" key="10">
    <source>
        <dbReference type="Pfam" id="PF23559"/>
    </source>
</evidence>
<dbReference type="GO" id="GO:0098542">
    <property type="term" value="P:defense response to other organism"/>
    <property type="evidence" value="ECO:0007669"/>
    <property type="project" value="TreeGrafter"/>
</dbReference>
<dbReference type="EMBL" id="JAWPEI010000006">
    <property type="protein sequence ID" value="KAK4725603.1"/>
    <property type="molecule type" value="Genomic_DNA"/>
</dbReference>
<evidence type="ECO:0000256" key="9">
    <source>
        <dbReference type="SAM" id="SignalP"/>
    </source>
</evidence>
<evidence type="ECO:0000256" key="8">
    <source>
        <dbReference type="ARBA" id="ARBA00022840"/>
    </source>
</evidence>
<dbReference type="Proteomes" id="UP001311915">
    <property type="component" value="Unassembled WGS sequence"/>
</dbReference>
<dbReference type="InterPro" id="IPR036388">
    <property type="entry name" value="WH-like_DNA-bd_sf"/>
</dbReference>
<dbReference type="InterPro" id="IPR042197">
    <property type="entry name" value="Apaf_helical"/>
</dbReference>
<evidence type="ECO:0000256" key="5">
    <source>
        <dbReference type="ARBA" id="ARBA00022737"/>
    </source>
</evidence>
<dbReference type="InterPro" id="IPR027417">
    <property type="entry name" value="P-loop_NTPase"/>
</dbReference>
<proteinExistence type="inferred from homology"/>
<keyword evidence="9" id="KW-0732">Signal</keyword>
<feature type="domain" description="Disease resistance protein winged helix" evidence="10">
    <location>
        <begin position="312"/>
        <end position="382"/>
    </location>
</feature>
<reference evidence="11 12" key="1">
    <citation type="submission" date="2023-10" db="EMBL/GenBank/DDBJ databases">
        <title>Genome-Wide Identification Analysis in wild type Solanum Pinnatisectum Reveals Some Genes Defensing Phytophthora Infestans.</title>
        <authorList>
            <person name="Sun C."/>
        </authorList>
    </citation>
    <scope>NUCLEOTIDE SEQUENCE [LARGE SCALE GENOMIC DNA]</scope>
    <source>
        <strain evidence="11">LQN</strain>
        <tissue evidence="11">Leaf</tissue>
    </source>
</reference>
<keyword evidence="4" id="KW-0433">Leucine-rich repeat</keyword>
<comment type="similarity">
    <text evidence="2">Belongs to the disease resistance NB-LRR family.</text>
</comment>
<dbReference type="SUPFAM" id="SSF52540">
    <property type="entry name" value="P-loop containing nucleoside triphosphate hydrolases"/>
    <property type="match status" value="1"/>
</dbReference>
<feature type="chain" id="PRO_5043978939" description="Disease resistance protein winged helix domain-containing protein" evidence="9">
    <location>
        <begin position="21"/>
        <end position="524"/>
    </location>
</feature>
<dbReference type="Gene3D" id="1.10.10.10">
    <property type="entry name" value="Winged helix-like DNA-binding domain superfamily/Winged helix DNA-binding domain"/>
    <property type="match status" value="1"/>
</dbReference>
<evidence type="ECO:0000256" key="3">
    <source>
        <dbReference type="ARBA" id="ARBA00022490"/>
    </source>
</evidence>
<dbReference type="InterPro" id="IPR058922">
    <property type="entry name" value="WHD_DRP"/>
</dbReference>
<comment type="subcellular location">
    <subcellularLocation>
        <location evidence="1">Cytoplasm</location>
    </subcellularLocation>
</comment>
<evidence type="ECO:0000256" key="6">
    <source>
        <dbReference type="ARBA" id="ARBA00022741"/>
    </source>
</evidence>
<keyword evidence="12" id="KW-1185">Reference proteome</keyword>
<dbReference type="GO" id="GO:0043531">
    <property type="term" value="F:ADP binding"/>
    <property type="evidence" value="ECO:0007669"/>
    <property type="project" value="InterPro"/>
</dbReference>
<gene>
    <name evidence="11" type="ORF">R3W88_028382</name>
</gene>
<dbReference type="Gene3D" id="1.20.5.4130">
    <property type="match status" value="1"/>
</dbReference>
<accession>A0AAV9LJC8</accession>
<dbReference type="GO" id="GO:0016020">
    <property type="term" value="C:membrane"/>
    <property type="evidence" value="ECO:0007669"/>
    <property type="project" value="UniProtKB-SubCell"/>
</dbReference>
<dbReference type="FunFam" id="1.10.10.10:FF:000322">
    <property type="entry name" value="Probable disease resistance protein At1g63360"/>
    <property type="match status" value="1"/>
</dbReference>
<organism evidence="11 12">
    <name type="scientific">Solanum pinnatisectum</name>
    <name type="common">tansyleaf nightshade</name>
    <dbReference type="NCBI Taxonomy" id="50273"/>
    <lineage>
        <taxon>Eukaryota</taxon>
        <taxon>Viridiplantae</taxon>
        <taxon>Streptophyta</taxon>
        <taxon>Embryophyta</taxon>
        <taxon>Tracheophyta</taxon>
        <taxon>Spermatophyta</taxon>
        <taxon>Magnoliopsida</taxon>
        <taxon>eudicotyledons</taxon>
        <taxon>Gunneridae</taxon>
        <taxon>Pentapetalae</taxon>
        <taxon>asterids</taxon>
        <taxon>lamiids</taxon>
        <taxon>Solanales</taxon>
        <taxon>Solanaceae</taxon>
        <taxon>Solanoideae</taxon>
        <taxon>Solaneae</taxon>
        <taxon>Solanum</taxon>
    </lineage>
</organism>
<evidence type="ECO:0000256" key="7">
    <source>
        <dbReference type="ARBA" id="ARBA00022821"/>
    </source>
</evidence>
<dbReference type="Gene3D" id="1.10.8.430">
    <property type="entry name" value="Helical domain of apoptotic protease-activating factors"/>
    <property type="match status" value="1"/>
</dbReference>
<evidence type="ECO:0000256" key="4">
    <source>
        <dbReference type="ARBA" id="ARBA00022614"/>
    </source>
</evidence>
<evidence type="ECO:0000256" key="2">
    <source>
        <dbReference type="ARBA" id="ARBA00008894"/>
    </source>
</evidence>
<keyword evidence="7" id="KW-0611">Plant defense</keyword>
<dbReference type="InterPro" id="IPR044974">
    <property type="entry name" value="Disease_R_plants"/>
</dbReference>
<evidence type="ECO:0000313" key="11">
    <source>
        <dbReference type="EMBL" id="KAK4725603.1"/>
    </source>
</evidence>
<dbReference type="PANTHER" id="PTHR23155:SF1152">
    <property type="entry name" value="AAA+ ATPASE DOMAIN-CONTAINING PROTEIN"/>
    <property type="match status" value="1"/>
</dbReference>
<dbReference type="PANTHER" id="PTHR23155">
    <property type="entry name" value="DISEASE RESISTANCE PROTEIN RP"/>
    <property type="match status" value="1"/>
</dbReference>
<dbReference type="AlphaFoldDB" id="A0AAV9LJC8"/>
<sequence length="524" mass="59830">MAYAAVTSLMTTLGLLLMQANYTQKPLQIKSLREKVCSLQALLETLDDMNDVESVKHCETKIIVAARDAEDRIESIAGEVYWKKQRVEERCLKKGSRESLLQASSKSIHSAIKELKKHMNKDLQQAFKSIDLKRKELMRRMKKGVQATRSSNLPEYSPPQLDNNVVGRKIELDDMMRKLTQTSSNEPQEVRCGNAASYAAQGNPPYQMTPLRSSESWELFQDKILVKEQLSPEFIEIWKNIANSCQGLPLTIVVVAGLLSKCKSALDRWKQVEQNVKSTLFEDSHHQCKKILASSYQNLPRHLKTCFLYFGVFPEDTEVHVKRLIKPWIAEGFLKEAADTSLETVAEGCLHELIDKKMVFISRHNFCREVKRCKIHDLLHDISFPSKLCTNEIFASMPNLKKMGIQYDEEHRIKSPSSDLSCLLVAQGLEAVKIEFDDKNIFPPTLKKLTLVRPHFPWEATDIVGTLPYLEALKLKNYACAGDEWKPAAGGFSLLKFLSLDCIRFTKWIATDENFPVLERLCIY</sequence>
<name>A0AAV9LJC8_9SOLN</name>
<keyword evidence="3" id="KW-0963">Cytoplasm</keyword>
<keyword evidence="5" id="KW-0677">Repeat</keyword>
<dbReference type="GO" id="GO:0005737">
    <property type="term" value="C:cytoplasm"/>
    <property type="evidence" value="ECO:0007669"/>
    <property type="project" value="UniProtKB-SubCell"/>
</dbReference>
<keyword evidence="8" id="KW-0067">ATP-binding</keyword>
<keyword evidence="6" id="KW-0547">Nucleotide-binding</keyword>
<dbReference type="Pfam" id="PF23559">
    <property type="entry name" value="WHD_DRP"/>
    <property type="match status" value="1"/>
</dbReference>
<protein>
    <recommendedName>
        <fullName evidence="10">Disease resistance protein winged helix domain-containing protein</fullName>
    </recommendedName>
</protein>
<evidence type="ECO:0000313" key="12">
    <source>
        <dbReference type="Proteomes" id="UP001311915"/>
    </source>
</evidence>
<dbReference type="GO" id="GO:0005524">
    <property type="term" value="F:ATP binding"/>
    <property type="evidence" value="ECO:0007669"/>
    <property type="project" value="UniProtKB-KW"/>
</dbReference>
<feature type="signal peptide" evidence="9">
    <location>
        <begin position="1"/>
        <end position="20"/>
    </location>
</feature>
<comment type="caution">
    <text evidence="11">The sequence shown here is derived from an EMBL/GenBank/DDBJ whole genome shotgun (WGS) entry which is preliminary data.</text>
</comment>